<organism evidence="8 9">
    <name type="scientific">Schizosaccharomyces octosporus (strain yFS286)</name>
    <name type="common">Fission yeast</name>
    <name type="synonym">Octosporomyces octosporus</name>
    <dbReference type="NCBI Taxonomy" id="483514"/>
    <lineage>
        <taxon>Eukaryota</taxon>
        <taxon>Fungi</taxon>
        <taxon>Dikarya</taxon>
        <taxon>Ascomycota</taxon>
        <taxon>Taphrinomycotina</taxon>
        <taxon>Schizosaccharomycetes</taxon>
        <taxon>Schizosaccharomycetales</taxon>
        <taxon>Schizosaccharomycetaceae</taxon>
        <taxon>Schizosaccharomyces</taxon>
    </lineage>
</organism>
<dbReference type="AlphaFoldDB" id="S9RGJ8"/>
<dbReference type="Pfam" id="PF03151">
    <property type="entry name" value="TPT"/>
    <property type="match status" value="1"/>
</dbReference>
<dbReference type="PANTHER" id="PTHR11132">
    <property type="entry name" value="SOLUTE CARRIER FAMILY 35"/>
    <property type="match status" value="1"/>
</dbReference>
<dbReference type="InterPro" id="IPR050186">
    <property type="entry name" value="TPT_transporter"/>
</dbReference>
<feature type="transmembrane region" description="Helical" evidence="6">
    <location>
        <begin position="172"/>
        <end position="189"/>
    </location>
</feature>
<dbReference type="OMA" id="WWTSNIV"/>
<accession>S9RGJ8</accession>
<proteinExistence type="predicted"/>
<name>S9RGJ8_SCHOY</name>
<dbReference type="RefSeq" id="XP_013018804.1">
    <property type="nucleotide sequence ID" value="XM_013163350.1"/>
</dbReference>
<gene>
    <name evidence="8" type="ORF">SOCG_00930</name>
</gene>
<feature type="transmembrane region" description="Helical" evidence="6">
    <location>
        <begin position="77"/>
        <end position="96"/>
    </location>
</feature>
<evidence type="ECO:0000256" key="6">
    <source>
        <dbReference type="SAM" id="Phobius"/>
    </source>
</evidence>
<evidence type="ECO:0000256" key="5">
    <source>
        <dbReference type="SAM" id="MobiDB-lite"/>
    </source>
</evidence>
<evidence type="ECO:0000256" key="2">
    <source>
        <dbReference type="ARBA" id="ARBA00022692"/>
    </source>
</evidence>
<comment type="subcellular location">
    <subcellularLocation>
        <location evidence="1">Membrane</location>
        <topology evidence="1">Multi-pass membrane protein</topology>
    </subcellularLocation>
</comment>
<dbReference type="HOGENOM" id="CLU_044894_0_1_1"/>
<evidence type="ECO:0000256" key="1">
    <source>
        <dbReference type="ARBA" id="ARBA00004141"/>
    </source>
</evidence>
<keyword evidence="4 6" id="KW-0472">Membrane</keyword>
<dbReference type="InterPro" id="IPR037185">
    <property type="entry name" value="EmrE-like"/>
</dbReference>
<feature type="transmembrane region" description="Helical" evidence="6">
    <location>
        <begin position="196"/>
        <end position="214"/>
    </location>
</feature>
<dbReference type="GO" id="GO:1990536">
    <property type="term" value="P:phosphoenolpyruvate transmembrane import into Golgi lumen"/>
    <property type="evidence" value="ECO:0007669"/>
    <property type="project" value="EnsemblFungi"/>
</dbReference>
<dbReference type="GO" id="GO:0005794">
    <property type="term" value="C:Golgi apparatus"/>
    <property type="evidence" value="ECO:0007669"/>
    <property type="project" value="EnsemblFungi"/>
</dbReference>
<dbReference type="eggNOG" id="KOG1442">
    <property type="taxonomic scope" value="Eukaryota"/>
</dbReference>
<evidence type="ECO:0000259" key="7">
    <source>
        <dbReference type="Pfam" id="PF03151"/>
    </source>
</evidence>
<feature type="transmembrane region" description="Helical" evidence="6">
    <location>
        <begin position="284"/>
        <end position="305"/>
    </location>
</feature>
<dbReference type="GeneID" id="25029914"/>
<evidence type="ECO:0000313" key="9">
    <source>
        <dbReference type="Proteomes" id="UP000016088"/>
    </source>
</evidence>
<feature type="transmembrane region" description="Helical" evidence="6">
    <location>
        <begin position="252"/>
        <end position="272"/>
    </location>
</feature>
<dbReference type="VEuPathDB" id="FungiDB:SOCG_00930"/>
<feature type="compositionally biased region" description="Basic and acidic residues" evidence="5">
    <location>
        <begin position="45"/>
        <end position="54"/>
    </location>
</feature>
<dbReference type="EMBL" id="KE503207">
    <property type="protein sequence ID" value="EPX73174.1"/>
    <property type="molecule type" value="Genomic_DNA"/>
</dbReference>
<dbReference type="Proteomes" id="UP000016088">
    <property type="component" value="Unassembled WGS sequence"/>
</dbReference>
<sequence>MSALPHKGSYDALGDQDVDEKNVFSISTASLPDTSSTSTIQISSPKEEDLKTNDLEAQTPTSASTSSFPSVPQPSRMNIFFAVASQILFAILVTVLNKQALNVIRAPLLMLSLQMAFTAVMVKAYWWVSSGSSQTLPLSSVKQLKKFIFVKILGIVSKTYCLSFVPVSFYQISRGLLLPFTILLSFLLLHQKTHAFPLIGCFLVMLGFVFGVQFEQHVPVIGIVLGIWSSFTTAIESVAVKHYVHEFPTLDLIYIFATYMSGFCLFLSISSLELYSVVRSVNGAQIAKFSMILLASSCSNFYLNIATFTQIKVTSPVSYMISVATRGVLQTLFAVAFLGETLYVNRIYGVVLILGGTTLYTLAKEHERRGTK</sequence>
<keyword evidence="9" id="KW-1185">Reference proteome</keyword>
<feature type="domain" description="Sugar phosphate transporter" evidence="7">
    <location>
        <begin position="88"/>
        <end position="360"/>
    </location>
</feature>
<feature type="transmembrane region" description="Helical" evidence="6">
    <location>
        <begin position="108"/>
        <end position="128"/>
    </location>
</feature>
<feature type="region of interest" description="Disordered" evidence="5">
    <location>
        <begin position="29"/>
        <end position="71"/>
    </location>
</feature>
<protein>
    <submittedName>
        <fullName evidence="8">Triose phosphate transporter</fullName>
    </submittedName>
</protein>
<dbReference type="GO" id="GO:0089721">
    <property type="term" value="F:phosphoenolpyruvate transmembrane transporter activity"/>
    <property type="evidence" value="ECO:0007669"/>
    <property type="project" value="EnsemblFungi"/>
</dbReference>
<feature type="transmembrane region" description="Helical" evidence="6">
    <location>
        <begin position="220"/>
        <end position="240"/>
    </location>
</feature>
<feature type="compositionally biased region" description="Low complexity" evidence="5">
    <location>
        <begin position="59"/>
        <end position="70"/>
    </location>
</feature>
<dbReference type="OrthoDB" id="5547497at2759"/>
<reference evidence="8 9" key="1">
    <citation type="journal article" date="2011" name="Science">
        <title>Comparative functional genomics of the fission yeasts.</title>
        <authorList>
            <person name="Rhind N."/>
            <person name="Chen Z."/>
            <person name="Yassour M."/>
            <person name="Thompson D.A."/>
            <person name="Haas B.J."/>
            <person name="Habib N."/>
            <person name="Wapinski I."/>
            <person name="Roy S."/>
            <person name="Lin M.F."/>
            <person name="Heiman D.I."/>
            <person name="Young S.K."/>
            <person name="Furuya K."/>
            <person name="Guo Y."/>
            <person name="Pidoux A."/>
            <person name="Chen H.M."/>
            <person name="Robbertse B."/>
            <person name="Goldberg J.M."/>
            <person name="Aoki K."/>
            <person name="Bayne E.H."/>
            <person name="Berlin A.M."/>
            <person name="Desjardins C.A."/>
            <person name="Dobbs E."/>
            <person name="Dukaj L."/>
            <person name="Fan L."/>
            <person name="FitzGerald M.G."/>
            <person name="French C."/>
            <person name="Gujja S."/>
            <person name="Hansen K."/>
            <person name="Keifenheim D."/>
            <person name="Levin J.Z."/>
            <person name="Mosher R.A."/>
            <person name="Mueller C.A."/>
            <person name="Pfiffner J."/>
            <person name="Priest M."/>
            <person name="Russ C."/>
            <person name="Smialowska A."/>
            <person name="Swoboda P."/>
            <person name="Sykes S.M."/>
            <person name="Vaughn M."/>
            <person name="Vengrova S."/>
            <person name="Yoder R."/>
            <person name="Zeng Q."/>
            <person name="Allshire R."/>
            <person name="Baulcombe D."/>
            <person name="Birren B.W."/>
            <person name="Brown W."/>
            <person name="Ekwall K."/>
            <person name="Kellis M."/>
            <person name="Leatherwood J."/>
            <person name="Levin H."/>
            <person name="Margalit H."/>
            <person name="Martienssen R."/>
            <person name="Nieduszynski C.A."/>
            <person name="Spatafora J.W."/>
            <person name="Friedman N."/>
            <person name="Dalgaard J.Z."/>
            <person name="Baumann P."/>
            <person name="Niki H."/>
            <person name="Regev A."/>
            <person name="Nusbaum C."/>
        </authorList>
    </citation>
    <scope>NUCLEOTIDE SEQUENCE [LARGE SCALE GENOMIC DNA]</scope>
    <source>
        <strain evidence="9">yFS286</strain>
    </source>
</reference>
<keyword evidence="2 6" id="KW-0812">Transmembrane</keyword>
<feature type="compositionally biased region" description="Low complexity" evidence="5">
    <location>
        <begin position="34"/>
        <end position="44"/>
    </location>
</feature>
<evidence type="ECO:0000256" key="4">
    <source>
        <dbReference type="ARBA" id="ARBA00023136"/>
    </source>
</evidence>
<feature type="transmembrane region" description="Helical" evidence="6">
    <location>
        <begin position="343"/>
        <end position="363"/>
    </location>
</feature>
<dbReference type="GO" id="GO:0016020">
    <property type="term" value="C:membrane"/>
    <property type="evidence" value="ECO:0007669"/>
    <property type="project" value="UniProtKB-SubCell"/>
</dbReference>
<feature type="transmembrane region" description="Helical" evidence="6">
    <location>
        <begin position="317"/>
        <end position="337"/>
    </location>
</feature>
<evidence type="ECO:0000313" key="8">
    <source>
        <dbReference type="EMBL" id="EPX73174.1"/>
    </source>
</evidence>
<evidence type="ECO:0000256" key="3">
    <source>
        <dbReference type="ARBA" id="ARBA00022989"/>
    </source>
</evidence>
<dbReference type="SUPFAM" id="SSF103481">
    <property type="entry name" value="Multidrug resistance efflux transporter EmrE"/>
    <property type="match status" value="1"/>
</dbReference>
<keyword evidence="3 6" id="KW-1133">Transmembrane helix</keyword>
<dbReference type="InterPro" id="IPR004853">
    <property type="entry name" value="Sugar_P_trans_dom"/>
</dbReference>